<comment type="caution">
    <text evidence="2">The sequence shown here is derived from an EMBL/GenBank/DDBJ whole genome shotgun (WGS) entry which is preliminary data.</text>
</comment>
<accession>A0A4S4FVP4</accession>
<evidence type="ECO:0000313" key="2">
    <source>
        <dbReference type="EMBL" id="THG34833.1"/>
    </source>
</evidence>
<dbReference type="Proteomes" id="UP000308978">
    <property type="component" value="Unassembled WGS sequence"/>
</dbReference>
<evidence type="ECO:0000313" key="3">
    <source>
        <dbReference type="Proteomes" id="UP000308978"/>
    </source>
</evidence>
<keyword evidence="1" id="KW-0175">Coiled coil</keyword>
<sequence length="639" mass="72996">MPSLIDRIAGESKTVFYRSRFEVEPVDSSSEIWPQIIRTLQNWLEDKEEALERAGKSSLLDEITADVTKYSDFFEVTNRDCYLSQRIAKGNFCHATENSRLTTTAFVGVGSEYVPQYWAMEYIEQDSSNWYRRWCTEVGVTAAGEGAYVVNVKVTLADDPAYLVATPWIPPRNTPRFIGDMLDLQNCRTVSAGIPLLSEPINLTEDNFDRFIERLVKPERRIPILAIAKPRDGDDAGDYLVDPYKLAKKIRGSAIVYMIDKSSFALRKKLFETFVKGKPSYKYGIANGSMRVFFPGVNLDDEEGSQRHHFYTELKLSRSNVSVISNDVCGAITRMYRRRSNEAVDLSSVKVQEERSHREALSQRVKTLERKTEKSEKPAFDINGLHTEQELKEYIALLEEDNANLFEAEKAHREYIELLEADFLCGDDPSVHDDEIQNLKAEIDQINGSLRAKEYRINELSDDKRLLEQQCDAYRCQAMVLQELTEFPSDAIGSLRLAEQAFGARLVFLPEAVSSAEDFRSGRASDVFNVLRTMAQDLWPLYFEESEAKGSVEDRYQSKSGYELSFRESSMTNKDSDLRKKRLRMYNGAEIDVSPHVKGKCGNRNEKFRVHFYVDRANQKLVIGHCGAHLETAGTRKVQ</sequence>
<name>A0A4S4FVP4_9ACTN</name>
<dbReference type="AlphaFoldDB" id="A0A4S4FVP4"/>
<proteinExistence type="predicted"/>
<dbReference type="EMBL" id="SSTJ01000021">
    <property type="protein sequence ID" value="THG34833.1"/>
    <property type="molecule type" value="Genomic_DNA"/>
</dbReference>
<feature type="coiled-coil region" evidence="1">
    <location>
        <begin position="436"/>
        <end position="477"/>
    </location>
</feature>
<evidence type="ECO:0000256" key="1">
    <source>
        <dbReference type="SAM" id="Coils"/>
    </source>
</evidence>
<dbReference type="RefSeq" id="WP_136435930.1">
    <property type="nucleotide sequence ID" value="NZ_SSTJ01000021.1"/>
</dbReference>
<protein>
    <submittedName>
        <fullName evidence="2">Uncharacterized protein</fullName>
    </submittedName>
</protein>
<organism evidence="2 3">
    <name type="scientific">Adlercreutzia caecimuris</name>
    <dbReference type="NCBI Taxonomy" id="671266"/>
    <lineage>
        <taxon>Bacteria</taxon>
        <taxon>Bacillati</taxon>
        <taxon>Actinomycetota</taxon>
        <taxon>Coriobacteriia</taxon>
        <taxon>Eggerthellales</taxon>
        <taxon>Eggerthellaceae</taxon>
        <taxon>Adlercreutzia</taxon>
    </lineage>
</organism>
<gene>
    <name evidence="2" type="ORF">E5986_10965</name>
</gene>
<reference evidence="2 3" key="1">
    <citation type="submission" date="2019-04" db="EMBL/GenBank/DDBJ databases">
        <title>Microbes associate with the intestines of laboratory mice.</title>
        <authorList>
            <person name="Navarre W."/>
            <person name="Wong E."/>
            <person name="Huang K.C."/>
            <person name="Tropini C."/>
            <person name="Ng K."/>
            <person name="Yu B."/>
        </authorList>
    </citation>
    <scope>NUCLEOTIDE SEQUENCE [LARGE SCALE GENOMIC DNA]</scope>
    <source>
        <strain evidence="2 3">NM80_B27</strain>
    </source>
</reference>